<keyword evidence="2" id="KW-1185">Reference proteome</keyword>
<organism evidence="1 2">
    <name type="scientific">Argiope bruennichi</name>
    <name type="common">Wasp spider</name>
    <name type="synonym">Aranea bruennichi</name>
    <dbReference type="NCBI Taxonomy" id="94029"/>
    <lineage>
        <taxon>Eukaryota</taxon>
        <taxon>Metazoa</taxon>
        <taxon>Ecdysozoa</taxon>
        <taxon>Arthropoda</taxon>
        <taxon>Chelicerata</taxon>
        <taxon>Arachnida</taxon>
        <taxon>Araneae</taxon>
        <taxon>Araneomorphae</taxon>
        <taxon>Entelegynae</taxon>
        <taxon>Araneoidea</taxon>
        <taxon>Araneidae</taxon>
        <taxon>Argiope</taxon>
    </lineage>
</organism>
<evidence type="ECO:0000313" key="2">
    <source>
        <dbReference type="Proteomes" id="UP000807504"/>
    </source>
</evidence>
<protein>
    <submittedName>
        <fullName evidence="1">Uncharacterized protein</fullName>
    </submittedName>
</protein>
<name>A0A8T0FAZ4_ARGBR</name>
<gene>
    <name evidence="1" type="ORF">HNY73_009036</name>
</gene>
<accession>A0A8T0FAZ4</accession>
<sequence length="199" mass="23155">MEGIFPPKCLSLIQNNELVSTENKQVDALSRNAVCMVTRSQSKITSKIATAQEADERMQLLKTLVEKELKDDYHIKENVLYVQVDGRELIVIPETMELEVIHGTGVKMRNKTDLRIKEILDQEFLHAMIQEKETIRMKGIGGNSTPVSSLETHTVFHMMKTTLKRAVKRRPFIFHQEQRLPSGEFVIQFWREYTRRELL</sequence>
<dbReference type="AlphaFoldDB" id="A0A8T0FAZ4"/>
<reference evidence="1" key="1">
    <citation type="journal article" date="2020" name="bioRxiv">
        <title>Chromosome-level reference genome of the European wasp spider Argiope bruennichi: a resource for studies on range expansion and evolutionary adaptation.</title>
        <authorList>
            <person name="Sheffer M.M."/>
            <person name="Hoppe A."/>
            <person name="Krehenwinkel H."/>
            <person name="Uhl G."/>
            <person name="Kuss A.W."/>
            <person name="Jensen L."/>
            <person name="Jensen C."/>
            <person name="Gillespie R.G."/>
            <person name="Hoff K.J."/>
            <person name="Prost S."/>
        </authorList>
    </citation>
    <scope>NUCLEOTIDE SEQUENCE</scope>
</reference>
<dbReference type="EMBL" id="JABXBU010000015">
    <property type="protein sequence ID" value="KAF8787438.1"/>
    <property type="molecule type" value="Genomic_DNA"/>
</dbReference>
<evidence type="ECO:0000313" key="1">
    <source>
        <dbReference type="EMBL" id="KAF8787438.1"/>
    </source>
</evidence>
<proteinExistence type="predicted"/>
<comment type="caution">
    <text evidence="1">The sequence shown here is derived from an EMBL/GenBank/DDBJ whole genome shotgun (WGS) entry which is preliminary data.</text>
</comment>
<dbReference type="Proteomes" id="UP000807504">
    <property type="component" value="Unassembled WGS sequence"/>
</dbReference>
<reference evidence="1" key="2">
    <citation type="submission" date="2020-06" db="EMBL/GenBank/DDBJ databases">
        <authorList>
            <person name="Sheffer M."/>
        </authorList>
    </citation>
    <scope>NUCLEOTIDE SEQUENCE</scope>
</reference>